<evidence type="ECO:0000313" key="2">
    <source>
        <dbReference type="Proteomes" id="UP001145114"/>
    </source>
</evidence>
<accession>A0ACC1HKE1</accession>
<sequence length="1840" mass="207058">MLSLKHRIKRIFKYNKENVHTGVNGTRSSVKSLPPRTVYVNRPVPPGEFASHTKHYCSNAITTSSYTIFNFVPKNLYRQFQRAANLYFLILTIFQLVPYFALGPPFLTVLPIIIVLAITAIKDGFEDWRRHVQDKKFNQSPTKLVVNLKNTNIDPLARTVEQRRGSLWMGTKARVKQLLAASRGSSGQEQPPLSWADRALDESSPPLIEHMKWKDVRVGDIVYLEDGDSVPADMIILSTSGEESECYVETKNLDGETNLKPRKAIDSTSGLATPRECLDLECVVSSDPPSANMFSHNASITVFRAPAASREDSRRSSNETTVPQPPPPPFSSGKTGYEFQTGEELHSAGQATYTPPSTFGSPLSRLRNSDDLERQHHRTQSNATYVARPTSPGDTTATYPKLSPYPDYYDRNLGYTKESAEYGETSPLPSSSRYHPPFESAEGTISPVTINNMLLRGMILRNTEWAYGLVLYTGEQTKILLNSGPPPYKRSRLERIMNRQVLCCFLFLLVLCLVCSFIGGFMYFITDRFDRPYVVNTQSPFVYGFLLFWSMLIIYQNVVPISLYVSIEFVKSWQAFFIFEDINMYYEPTRQRCIPRNWNISDDMGQISYIFSDKTGTLTRNVMDFRMCSIFGKMYGRQLPGDELDVVKGRMATEEVEFNNPEPNAFEPHLHTTNAGAGEVESLFKQSTNAIQQLQFQQEYQPNLDDTDKSRAVQGAAVSGAARNAPAMPRYSMAIEDDDRLQERRQAMINEYITAINSIFTPKYIELGDPTTGKGGQYTFVDPDIWYDMMPQAGTEASGASSAESADIYKPSITSSPPHRATLSADEQSRRIHLFLTQLAVCHTVLIEKHEHKKAAIVEAEDDSESTRGKLTRIFRGGSNKVLESVRGSHSRVESVTSNGATNIRSGAGDSGSATPTTGGVSTPGLVGDQSNGVQAAAYPDYRASPYYPGDYSDSSADPWRDRGMRQAPSSSKGNKSPEFTNPESIPKYSAESPDESALVSAARNLGFAFLGRLKERIFVDILGEPFEFTLLETIPFNSTRKRMSTVIRRPAPWNDIVVFTKGADNVMMSLLRDLDPEDPGDKVEAEVREKTVHQIDEFANAGLRTLVLAYRLVPEEEFQSWAKRYNEAKSSLDEDREDWIEEVACEMERDLMLVGATAIEDKLQEHVPDAIAALRAAGIKIWVLTGDKMETAINIGFAANLLTKNMELWTIHGDEDPSAVVRRFNLVYKIMTESSLADMRRTTDQSTSLTEPKDSSQFTAPPPQQKLPQLQQTYSVPLSIEETRTLGTVSYRIKRAALILKSKLGVGSGRHRRAGSKASKKKPTARQLGKMQQRLPRIHRVRSVRHSAVPPDVEIDVEAERPVDEIQDSFYYLSQPEVRDNEQSSEFRRKTELEFDGGSADKRYSQEERDTSSEIRRARSKRDTLASLLSKRYGRQQQQQQHISQLNALVLDGRALSVLINDPDCTRKLQELAPLFRSVICCRSSPLQKAQVVKLIKSGLDAVTLAVGDGANDVSMIQAADIGVAIAGEEGLQAANASDYTIGRFHFLRNLLLVHGFFDYMRMSEMILTFFHKNVIWAIAPFWFQLFCRFSADIFYDYSYIQLYNIVFTVAPVVILGCVDRPFNYKTAMMYVGVYRQGINNVYFRFYRFLVYVLDGIWQSCVCFFVFYLALYKNFVVNDTGHVTGMYDMSSMVAITIVVCANLVVGLNTWAWNWMMWVAIGLSIIVCFAFTAIASQVTTYSLVSIGNVIFSNIIFWLGLILGVVLSILPRFVFKTYQKIFRPTDVDIVREIKVLHKPWYGQAYLEADHYHHHHQDQKASVSANPILSVEQVVPKNLSAA</sequence>
<organism evidence="1 2">
    <name type="scientific">Spiromyces aspiralis</name>
    <dbReference type="NCBI Taxonomy" id="68401"/>
    <lineage>
        <taxon>Eukaryota</taxon>
        <taxon>Fungi</taxon>
        <taxon>Fungi incertae sedis</taxon>
        <taxon>Zoopagomycota</taxon>
        <taxon>Kickxellomycotina</taxon>
        <taxon>Kickxellomycetes</taxon>
        <taxon>Kickxellales</taxon>
        <taxon>Kickxellaceae</taxon>
        <taxon>Spiromyces</taxon>
    </lineage>
</organism>
<keyword evidence="2" id="KW-1185">Reference proteome</keyword>
<dbReference type="Proteomes" id="UP001145114">
    <property type="component" value="Unassembled WGS sequence"/>
</dbReference>
<reference evidence="1" key="1">
    <citation type="submission" date="2022-06" db="EMBL/GenBank/DDBJ databases">
        <title>Phylogenomic reconstructions and comparative analyses of Kickxellomycotina fungi.</title>
        <authorList>
            <person name="Reynolds N.K."/>
            <person name="Stajich J.E."/>
            <person name="Barry K."/>
            <person name="Grigoriev I.V."/>
            <person name="Crous P."/>
            <person name="Smith M.E."/>
        </authorList>
    </citation>
    <scope>NUCLEOTIDE SEQUENCE</scope>
    <source>
        <strain evidence="1">RSA 2271</strain>
    </source>
</reference>
<comment type="caution">
    <text evidence="1">The sequence shown here is derived from an EMBL/GenBank/DDBJ whole genome shotgun (WGS) entry which is preliminary data.</text>
</comment>
<gene>
    <name evidence="1" type="ORF">EV182_000722</name>
</gene>
<proteinExistence type="predicted"/>
<dbReference type="EMBL" id="JAMZIH010005195">
    <property type="protein sequence ID" value="KAJ1675717.1"/>
    <property type="molecule type" value="Genomic_DNA"/>
</dbReference>
<protein>
    <submittedName>
        <fullName evidence="1">Uncharacterized protein</fullName>
    </submittedName>
</protein>
<evidence type="ECO:0000313" key="1">
    <source>
        <dbReference type="EMBL" id="KAJ1675717.1"/>
    </source>
</evidence>
<name>A0ACC1HKE1_9FUNG</name>